<dbReference type="AlphaFoldDB" id="A0A822ZM25"/>
<reference evidence="2 3" key="1">
    <citation type="journal article" date="2020" name="Mol. Biol. Evol.">
        <title>Distinct Expression and Methylation Patterns for Genes with Different Fates following a Single Whole-Genome Duplication in Flowering Plants.</title>
        <authorList>
            <person name="Shi T."/>
            <person name="Rahmani R.S."/>
            <person name="Gugger P.F."/>
            <person name="Wang M."/>
            <person name="Li H."/>
            <person name="Zhang Y."/>
            <person name="Li Z."/>
            <person name="Wang Q."/>
            <person name="Van de Peer Y."/>
            <person name="Marchal K."/>
            <person name="Chen J."/>
        </authorList>
    </citation>
    <scope>NUCLEOTIDE SEQUENCE [LARGE SCALE GENOMIC DNA]</scope>
    <source>
        <tissue evidence="2">Leaf</tissue>
    </source>
</reference>
<dbReference type="Gene3D" id="2.130.10.10">
    <property type="entry name" value="YVTN repeat-like/Quinoprotein amine dehydrogenase"/>
    <property type="match status" value="2"/>
</dbReference>
<proteinExistence type="predicted"/>
<dbReference type="PANTHER" id="PTHR22844">
    <property type="entry name" value="F-BOX AND WD40 DOMAIN PROTEIN"/>
    <property type="match status" value="1"/>
</dbReference>
<evidence type="ECO:0000256" key="1">
    <source>
        <dbReference type="PROSITE-ProRule" id="PRU00221"/>
    </source>
</evidence>
<dbReference type="PROSITE" id="PS50294">
    <property type="entry name" value="WD_REPEATS_REGION"/>
    <property type="match status" value="2"/>
</dbReference>
<dbReference type="PROSITE" id="PS50082">
    <property type="entry name" value="WD_REPEATS_2"/>
    <property type="match status" value="2"/>
</dbReference>
<name>A0A822ZM25_NELNU</name>
<dbReference type="InterPro" id="IPR036322">
    <property type="entry name" value="WD40_repeat_dom_sf"/>
</dbReference>
<gene>
    <name evidence="2" type="ORF">HUJ06_001038</name>
</gene>
<dbReference type="InterPro" id="IPR001680">
    <property type="entry name" value="WD40_rpt"/>
</dbReference>
<evidence type="ECO:0000313" key="3">
    <source>
        <dbReference type="Proteomes" id="UP000607653"/>
    </source>
</evidence>
<dbReference type="SMART" id="SM00320">
    <property type="entry name" value="WD40"/>
    <property type="match status" value="4"/>
</dbReference>
<dbReference type="SUPFAM" id="SSF50978">
    <property type="entry name" value="WD40 repeat-like"/>
    <property type="match status" value="1"/>
</dbReference>
<sequence length="233" mass="25876">MPKSRLRPTTRLLSARAQLSLVIFSDQLFSAHQDQKINVWRICNEETHQGKYRYGRLATLPTLSDHVMRFLPSKNHVQVRWHKICTWVHHVDTISALALSRDGSRLYSVSWDRTLKIWQTSDFECLESVGSAHDDAIKSLALSNDGFIHTRSANKKIKVGSKLPADKKHSLVATLEKHQSTVNVLALSTDGSVLYSGACDRSIIVWEKENGGAADGGGGGQMVVVGALRGYLQ</sequence>
<dbReference type="Proteomes" id="UP000607653">
    <property type="component" value="Unassembled WGS sequence"/>
</dbReference>
<dbReference type="PANTHER" id="PTHR22844:SF331">
    <property type="entry name" value="SIMILARITY TO GTP-BINDING REGULATORY PROTEIN AND WD-REPEAT PROTEIN"/>
    <property type="match status" value="1"/>
</dbReference>
<dbReference type="InterPro" id="IPR045182">
    <property type="entry name" value="JINGUBANG-like"/>
</dbReference>
<protein>
    <recommendedName>
        <fullName evidence="4">Protein JINGUBANG-like</fullName>
    </recommendedName>
</protein>
<organism evidence="2 3">
    <name type="scientific">Nelumbo nucifera</name>
    <name type="common">Sacred lotus</name>
    <dbReference type="NCBI Taxonomy" id="4432"/>
    <lineage>
        <taxon>Eukaryota</taxon>
        <taxon>Viridiplantae</taxon>
        <taxon>Streptophyta</taxon>
        <taxon>Embryophyta</taxon>
        <taxon>Tracheophyta</taxon>
        <taxon>Spermatophyta</taxon>
        <taxon>Magnoliopsida</taxon>
        <taxon>Proteales</taxon>
        <taxon>Nelumbonaceae</taxon>
        <taxon>Nelumbo</taxon>
    </lineage>
</organism>
<dbReference type="InterPro" id="IPR015943">
    <property type="entry name" value="WD40/YVTN_repeat-like_dom_sf"/>
</dbReference>
<dbReference type="EMBL" id="DUZY01000006">
    <property type="protein sequence ID" value="DAD42808.1"/>
    <property type="molecule type" value="Genomic_DNA"/>
</dbReference>
<evidence type="ECO:0000313" key="2">
    <source>
        <dbReference type="EMBL" id="DAD42808.1"/>
    </source>
</evidence>
<keyword evidence="1" id="KW-0853">WD repeat</keyword>
<comment type="caution">
    <text evidence="2">The sequence shown here is derived from an EMBL/GenBank/DDBJ whole genome shotgun (WGS) entry which is preliminary data.</text>
</comment>
<feature type="repeat" description="WD" evidence="1">
    <location>
        <begin position="87"/>
        <end position="128"/>
    </location>
</feature>
<evidence type="ECO:0008006" key="4">
    <source>
        <dbReference type="Google" id="ProtNLM"/>
    </source>
</evidence>
<keyword evidence="3" id="KW-1185">Reference proteome</keyword>
<feature type="repeat" description="WD" evidence="1">
    <location>
        <begin position="175"/>
        <end position="207"/>
    </location>
</feature>
<accession>A0A822ZM25</accession>
<dbReference type="Pfam" id="PF00400">
    <property type="entry name" value="WD40"/>
    <property type="match status" value="2"/>
</dbReference>